<proteinExistence type="predicted"/>
<feature type="compositionally biased region" description="Polar residues" evidence="1">
    <location>
        <begin position="1"/>
        <end position="15"/>
    </location>
</feature>
<feature type="compositionally biased region" description="Basic and acidic residues" evidence="1">
    <location>
        <begin position="35"/>
        <end position="45"/>
    </location>
</feature>
<evidence type="ECO:0000313" key="2">
    <source>
        <dbReference type="EMBL" id="KAH3712964.1"/>
    </source>
</evidence>
<dbReference type="EMBL" id="JAIWYP010000014">
    <property type="protein sequence ID" value="KAH3712964.1"/>
    <property type="molecule type" value="Genomic_DNA"/>
</dbReference>
<feature type="compositionally biased region" description="Basic and acidic residues" evidence="1">
    <location>
        <begin position="119"/>
        <end position="128"/>
    </location>
</feature>
<name>A0A9D4H9V1_DREPO</name>
<accession>A0A9D4H9V1</accession>
<dbReference type="Proteomes" id="UP000828390">
    <property type="component" value="Unassembled WGS sequence"/>
</dbReference>
<feature type="region of interest" description="Disordered" evidence="1">
    <location>
        <begin position="1"/>
        <end position="29"/>
    </location>
</feature>
<evidence type="ECO:0000313" key="3">
    <source>
        <dbReference type="Proteomes" id="UP000828390"/>
    </source>
</evidence>
<feature type="region of interest" description="Disordered" evidence="1">
    <location>
        <begin position="115"/>
        <end position="135"/>
    </location>
</feature>
<keyword evidence="3" id="KW-1185">Reference proteome</keyword>
<feature type="region of interest" description="Disordered" evidence="1">
    <location>
        <begin position="35"/>
        <end position="54"/>
    </location>
</feature>
<sequence length="135" mass="15046">MECTGNVSETKTAEVTGQPEVDPDPVLLQSDTMERLFTDRNDEGSIKNQPPDLNNVEFSCSANTTRDEPMCDIDQVYSCRFEVARNVSGKSRANLDMGMCRTDLSLADILEAEPVKPVMEPRSEVKDDQELDDVL</sequence>
<dbReference type="AlphaFoldDB" id="A0A9D4H9V1"/>
<comment type="caution">
    <text evidence="2">The sequence shown here is derived from an EMBL/GenBank/DDBJ whole genome shotgun (WGS) entry which is preliminary data.</text>
</comment>
<protein>
    <submittedName>
        <fullName evidence="2">Uncharacterized protein</fullName>
    </submittedName>
</protein>
<reference evidence="2" key="2">
    <citation type="submission" date="2020-11" db="EMBL/GenBank/DDBJ databases">
        <authorList>
            <person name="McCartney M.A."/>
            <person name="Auch B."/>
            <person name="Kono T."/>
            <person name="Mallez S."/>
            <person name="Becker A."/>
            <person name="Gohl D.M."/>
            <person name="Silverstein K.A.T."/>
            <person name="Koren S."/>
            <person name="Bechman K.B."/>
            <person name="Herman A."/>
            <person name="Abrahante J.E."/>
            <person name="Garbe J."/>
        </authorList>
    </citation>
    <scope>NUCLEOTIDE SEQUENCE</scope>
    <source>
        <strain evidence="2">Duluth1</strain>
        <tissue evidence="2">Whole animal</tissue>
    </source>
</reference>
<gene>
    <name evidence="2" type="ORF">DPMN_072726</name>
</gene>
<reference evidence="2" key="1">
    <citation type="journal article" date="2019" name="bioRxiv">
        <title>The Genome of the Zebra Mussel, Dreissena polymorpha: A Resource for Invasive Species Research.</title>
        <authorList>
            <person name="McCartney M.A."/>
            <person name="Auch B."/>
            <person name="Kono T."/>
            <person name="Mallez S."/>
            <person name="Zhang Y."/>
            <person name="Obille A."/>
            <person name="Becker A."/>
            <person name="Abrahante J.E."/>
            <person name="Garbe J."/>
            <person name="Badalamenti J.P."/>
            <person name="Herman A."/>
            <person name="Mangelson H."/>
            <person name="Liachko I."/>
            <person name="Sullivan S."/>
            <person name="Sone E.D."/>
            <person name="Koren S."/>
            <person name="Silverstein K.A.T."/>
            <person name="Beckman K.B."/>
            <person name="Gohl D.M."/>
        </authorList>
    </citation>
    <scope>NUCLEOTIDE SEQUENCE</scope>
    <source>
        <strain evidence="2">Duluth1</strain>
        <tissue evidence="2">Whole animal</tissue>
    </source>
</reference>
<organism evidence="2 3">
    <name type="scientific">Dreissena polymorpha</name>
    <name type="common">Zebra mussel</name>
    <name type="synonym">Mytilus polymorpha</name>
    <dbReference type="NCBI Taxonomy" id="45954"/>
    <lineage>
        <taxon>Eukaryota</taxon>
        <taxon>Metazoa</taxon>
        <taxon>Spiralia</taxon>
        <taxon>Lophotrochozoa</taxon>
        <taxon>Mollusca</taxon>
        <taxon>Bivalvia</taxon>
        <taxon>Autobranchia</taxon>
        <taxon>Heteroconchia</taxon>
        <taxon>Euheterodonta</taxon>
        <taxon>Imparidentia</taxon>
        <taxon>Neoheterodontei</taxon>
        <taxon>Myida</taxon>
        <taxon>Dreissenoidea</taxon>
        <taxon>Dreissenidae</taxon>
        <taxon>Dreissena</taxon>
    </lineage>
</organism>
<evidence type="ECO:0000256" key="1">
    <source>
        <dbReference type="SAM" id="MobiDB-lite"/>
    </source>
</evidence>